<dbReference type="GO" id="GO:0005886">
    <property type="term" value="C:plasma membrane"/>
    <property type="evidence" value="ECO:0007669"/>
    <property type="project" value="UniProtKB-SubCell"/>
</dbReference>
<keyword evidence="5 7" id="KW-0472">Membrane</keyword>
<comment type="similarity">
    <text evidence="6">Belongs to the ABC-4 integral membrane protein family.</text>
</comment>
<dbReference type="InterPro" id="IPR050250">
    <property type="entry name" value="Macrolide_Exporter_MacB"/>
</dbReference>
<keyword evidence="4 7" id="KW-1133">Transmembrane helix</keyword>
<evidence type="ECO:0000256" key="7">
    <source>
        <dbReference type="SAM" id="Phobius"/>
    </source>
</evidence>
<evidence type="ECO:0000256" key="3">
    <source>
        <dbReference type="ARBA" id="ARBA00022692"/>
    </source>
</evidence>
<evidence type="ECO:0000259" key="8">
    <source>
        <dbReference type="Pfam" id="PF02687"/>
    </source>
</evidence>
<evidence type="ECO:0000313" key="11">
    <source>
        <dbReference type="Proteomes" id="UP000248079"/>
    </source>
</evidence>
<proteinExistence type="inferred from homology"/>
<comment type="caution">
    <text evidence="10">The sequence shown here is derived from an EMBL/GenBank/DDBJ whole genome shotgun (WGS) entry which is preliminary data.</text>
</comment>
<evidence type="ECO:0000313" key="10">
    <source>
        <dbReference type="EMBL" id="PXY01899.1"/>
    </source>
</evidence>
<feature type="transmembrane region" description="Helical" evidence="7">
    <location>
        <begin position="332"/>
        <end position="364"/>
    </location>
</feature>
<evidence type="ECO:0000256" key="6">
    <source>
        <dbReference type="ARBA" id="ARBA00038076"/>
    </source>
</evidence>
<feature type="domain" description="ABC3 transporter permease C-terminal" evidence="8">
    <location>
        <begin position="292"/>
        <end position="411"/>
    </location>
</feature>
<organism evidence="10 11">
    <name type="scientific">Marinifilum breve</name>
    <dbReference type="NCBI Taxonomy" id="2184082"/>
    <lineage>
        <taxon>Bacteria</taxon>
        <taxon>Pseudomonadati</taxon>
        <taxon>Bacteroidota</taxon>
        <taxon>Bacteroidia</taxon>
        <taxon>Marinilabiliales</taxon>
        <taxon>Marinifilaceae</taxon>
    </lineage>
</organism>
<keyword evidence="3 7" id="KW-0812">Transmembrane</keyword>
<keyword evidence="11" id="KW-1185">Reference proteome</keyword>
<dbReference type="Proteomes" id="UP000248079">
    <property type="component" value="Unassembled WGS sequence"/>
</dbReference>
<dbReference type="PANTHER" id="PTHR30572">
    <property type="entry name" value="MEMBRANE COMPONENT OF TRANSPORTER-RELATED"/>
    <property type="match status" value="1"/>
</dbReference>
<evidence type="ECO:0000259" key="9">
    <source>
        <dbReference type="Pfam" id="PF12704"/>
    </source>
</evidence>
<dbReference type="GO" id="GO:0022857">
    <property type="term" value="F:transmembrane transporter activity"/>
    <property type="evidence" value="ECO:0007669"/>
    <property type="project" value="TreeGrafter"/>
</dbReference>
<dbReference type="OrthoDB" id="9770036at2"/>
<feature type="transmembrane region" description="Helical" evidence="7">
    <location>
        <begin position="21"/>
        <end position="40"/>
    </location>
</feature>
<keyword evidence="2" id="KW-1003">Cell membrane</keyword>
<evidence type="ECO:0000256" key="2">
    <source>
        <dbReference type="ARBA" id="ARBA00022475"/>
    </source>
</evidence>
<dbReference type="GO" id="GO:0005524">
    <property type="term" value="F:ATP binding"/>
    <property type="evidence" value="ECO:0007669"/>
    <property type="project" value="UniProtKB-KW"/>
</dbReference>
<dbReference type="Pfam" id="PF12704">
    <property type="entry name" value="MacB_PCD"/>
    <property type="match status" value="1"/>
</dbReference>
<dbReference type="RefSeq" id="WP_110359536.1">
    <property type="nucleotide sequence ID" value="NZ_QFLI01000002.1"/>
</dbReference>
<comment type="subcellular location">
    <subcellularLocation>
        <location evidence="1">Cell membrane</location>
        <topology evidence="1">Multi-pass membrane protein</topology>
    </subcellularLocation>
</comment>
<name>A0A2V3ZZL4_9BACT</name>
<reference evidence="10 11" key="1">
    <citation type="submission" date="2018-05" db="EMBL/GenBank/DDBJ databases">
        <title>Marinifilum breve JC075T sp. nov., a marine bacterium isolated from Yongle Blue Hole in the South China Sea.</title>
        <authorList>
            <person name="Fu T."/>
        </authorList>
    </citation>
    <scope>NUCLEOTIDE SEQUENCE [LARGE SCALE GENOMIC DNA]</scope>
    <source>
        <strain evidence="10 11">JC075</strain>
    </source>
</reference>
<dbReference type="EMBL" id="QFLI01000002">
    <property type="protein sequence ID" value="PXY01899.1"/>
    <property type="molecule type" value="Genomic_DNA"/>
</dbReference>
<feature type="transmembrane region" description="Helical" evidence="7">
    <location>
        <begin position="282"/>
        <end position="312"/>
    </location>
</feature>
<sequence length="422" mass="46853">MFDRDRWTEIYMALKSNKLRTFLTAFGVFWGIFMLIIMLGSGRGLENGVYHGMGDFATNSVFIWAQPTSKPYKGYKQGRRYNFTNQDTKAILDNIHEIEILAPRIQAWGGGDGENNVIRGLKTGAFSILGDVPEVNKIDPVTITSGRFINKMDIQDKRKTAVIGKRVIEVLFEEGEEPLGKYLKINGVYFQIVGTFKSMHNQGWGDWQNQCVIIPFTTLQKTYNYGNRVGHYSITSKKEYSATLVEEKVKNLIRRRHAIHPDDQRAFGSNNVEKEFIQINNLFIGIAGLIWIVGTGTLLAGIIGVSNIMLFIVKKRTKEIGIQRALGASPSIIISSILTESVVLTAIAGWIGFVFGIFLLEVITKAIQNGGGDESMFSNPEVDFNIAIIALVILVISGLVAGVIPAKKAMAVRPIEAIRDDG</sequence>
<feature type="domain" description="MacB-like periplasmic core" evidence="9">
    <location>
        <begin position="21"/>
        <end position="251"/>
    </location>
</feature>
<protein>
    <submittedName>
        <fullName evidence="10">ABC transporter ATP-binding protein</fullName>
    </submittedName>
</protein>
<feature type="transmembrane region" description="Helical" evidence="7">
    <location>
        <begin position="384"/>
        <end position="404"/>
    </location>
</feature>
<gene>
    <name evidence="10" type="ORF">DF185_04425</name>
</gene>
<accession>A0A2V3ZZL4</accession>
<dbReference type="InterPro" id="IPR025857">
    <property type="entry name" value="MacB_PCD"/>
</dbReference>
<dbReference type="InterPro" id="IPR003838">
    <property type="entry name" value="ABC3_permease_C"/>
</dbReference>
<evidence type="ECO:0000256" key="1">
    <source>
        <dbReference type="ARBA" id="ARBA00004651"/>
    </source>
</evidence>
<evidence type="ECO:0000256" key="5">
    <source>
        <dbReference type="ARBA" id="ARBA00023136"/>
    </source>
</evidence>
<dbReference type="Pfam" id="PF02687">
    <property type="entry name" value="FtsX"/>
    <property type="match status" value="1"/>
</dbReference>
<dbReference type="PANTHER" id="PTHR30572:SF4">
    <property type="entry name" value="ABC TRANSPORTER PERMEASE YTRF"/>
    <property type="match status" value="1"/>
</dbReference>
<evidence type="ECO:0000256" key="4">
    <source>
        <dbReference type="ARBA" id="ARBA00022989"/>
    </source>
</evidence>
<dbReference type="AlphaFoldDB" id="A0A2V3ZZL4"/>
<keyword evidence="10" id="KW-0547">Nucleotide-binding</keyword>
<keyword evidence="10" id="KW-0067">ATP-binding</keyword>